<feature type="transmembrane region" description="Helical" evidence="1">
    <location>
        <begin position="42"/>
        <end position="70"/>
    </location>
</feature>
<proteinExistence type="predicted"/>
<accession>A0A9D2NC53</accession>
<dbReference type="Proteomes" id="UP000823849">
    <property type="component" value="Unassembled WGS sequence"/>
</dbReference>
<gene>
    <name evidence="2" type="ORF">H9705_10380</name>
</gene>
<sequence length="90" mass="9774">MAGIYVQKLNPKLKQNIADKAYTLSEMAQIRKKAETQIGTGMIFRVCAAGTACIGSIVLAAVWVAGIGLIKYQFNHAVRKAYPGHPELLL</sequence>
<keyword evidence="1" id="KW-0812">Transmembrane</keyword>
<keyword evidence="1" id="KW-0472">Membrane</keyword>
<protein>
    <submittedName>
        <fullName evidence="2">Uncharacterized protein</fullName>
    </submittedName>
</protein>
<dbReference type="AlphaFoldDB" id="A0A9D2NC53"/>
<organism evidence="2 3">
    <name type="scientific">Candidatus Fusicatenibacter intestinigallinarum</name>
    <dbReference type="NCBI Taxonomy" id="2838598"/>
    <lineage>
        <taxon>Bacteria</taxon>
        <taxon>Bacillati</taxon>
        <taxon>Bacillota</taxon>
        <taxon>Clostridia</taxon>
        <taxon>Lachnospirales</taxon>
        <taxon>Lachnospiraceae</taxon>
        <taxon>Fusicatenibacter</taxon>
    </lineage>
</organism>
<evidence type="ECO:0000256" key="1">
    <source>
        <dbReference type="SAM" id="Phobius"/>
    </source>
</evidence>
<name>A0A9D2NC53_9FIRM</name>
<reference evidence="2" key="2">
    <citation type="submission" date="2021-04" db="EMBL/GenBank/DDBJ databases">
        <authorList>
            <person name="Gilroy R."/>
        </authorList>
    </citation>
    <scope>NUCLEOTIDE SEQUENCE</scope>
    <source>
        <strain evidence="2">CHK185-5351</strain>
    </source>
</reference>
<evidence type="ECO:0000313" key="2">
    <source>
        <dbReference type="EMBL" id="HJC16202.1"/>
    </source>
</evidence>
<comment type="caution">
    <text evidence="2">The sequence shown here is derived from an EMBL/GenBank/DDBJ whole genome shotgun (WGS) entry which is preliminary data.</text>
</comment>
<reference evidence="2" key="1">
    <citation type="journal article" date="2021" name="PeerJ">
        <title>Extensive microbial diversity within the chicken gut microbiome revealed by metagenomics and culture.</title>
        <authorList>
            <person name="Gilroy R."/>
            <person name="Ravi A."/>
            <person name="Getino M."/>
            <person name="Pursley I."/>
            <person name="Horton D.L."/>
            <person name="Alikhan N.F."/>
            <person name="Baker D."/>
            <person name="Gharbi K."/>
            <person name="Hall N."/>
            <person name="Watson M."/>
            <person name="Adriaenssens E.M."/>
            <person name="Foster-Nyarko E."/>
            <person name="Jarju S."/>
            <person name="Secka A."/>
            <person name="Antonio M."/>
            <person name="Oren A."/>
            <person name="Chaudhuri R.R."/>
            <person name="La Ragione R."/>
            <person name="Hildebrand F."/>
            <person name="Pallen M.J."/>
        </authorList>
    </citation>
    <scope>NUCLEOTIDE SEQUENCE</scope>
    <source>
        <strain evidence="2">CHK185-5351</strain>
    </source>
</reference>
<keyword evidence="1" id="KW-1133">Transmembrane helix</keyword>
<dbReference type="EMBL" id="DWWU01000042">
    <property type="protein sequence ID" value="HJC16202.1"/>
    <property type="molecule type" value="Genomic_DNA"/>
</dbReference>
<evidence type="ECO:0000313" key="3">
    <source>
        <dbReference type="Proteomes" id="UP000823849"/>
    </source>
</evidence>